<feature type="chain" id="PRO_5003310085" evidence="6">
    <location>
        <begin position="23"/>
        <end position="651"/>
    </location>
</feature>
<dbReference type="Gene3D" id="1.25.40.10">
    <property type="entry name" value="Tetratricopeptide repeat domain"/>
    <property type="match status" value="1"/>
</dbReference>
<keyword evidence="9" id="KW-1185">Reference proteome</keyword>
<dbReference type="Proteomes" id="UP000008461">
    <property type="component" value="Chromosome"/>
</dbReference>
<feature type="domain" description="OmpA-like" evidence="7">
    <location>
        <begin position="537"/>
        <end position="651"/>
    </location>
</feature>
<evidence type="ECO:0000256" key="2">
    <source>
        <dbReference type="ARBA" id="ARBA00023136"/>
    </source>
</evidence>
<comment type="subcellular location">
    <subcellularLocation>
        <location evidence="1">Cell outer membrane</location>
    </subcellularLocation>
</comment>
<dbReference type="Gene3D" id="3.30.1330.60">
    <property type="entry name" value="OmpA-like domain"/>
    <property type="match status" value="1"/>
</dbReference>
<keyword evidence="6" id="KW-0732">Signal</keyword>
<dbReference type="GO" id="GO:0009279">
    <property type="term" value="C:cell outer membrane"/>
    <property type="evidence" value="ECO:0007669"/>
    <property type="project" value="UniProtKB-SubCell"/>
</dbReference>
<evidence type="ECO:0000256" key="6">
    <source>
        <dbReference type="SAM" id="SignalP"/>
    </source>
</evidence>
<dbReference type="InterPro" id="IPR019734">
    <property type="entry name" value="TPR_rpt"/>
</dbReference>
<dbReference type="AlphaFoldDB" id="F4KQG6"/>
<evidence type="ECO:0000259" key="7">
    <source>
        <dbReference type="PROSITE" id="PS51123"/>
    </source>
</evidence>
<dbReference type="PROSITE" id="PS50005">
    <property type="entry name" value="TPR"/>
    <property type="match status" value="1"/>
</dbReference>
<dbReference type="InterPro" id="IPR011042">
    <property type="entry name" value="6-blade_b-propeller_TolB-like"/>
</dbReference>
<evidence type="ECO:0000256" key="5">
    <source>
        <dbReference type="PROSITE-ProRule" id="PRU00473"/>
    </source>
</evidence>
<dbReference type="InterPro" id="IPR006664">
    <property type="entry name" value="OMP_bac"/>
</dbReference>
<keyword evidence="4" id="KW-0802">TPR repeat</keyword>
<dbReference type="PROSITE" id="PS01068">
    <property type="entry name" value="OMPA_1"/>
    <property type="match status" value="1"/>
</dbReference>
<evidence type="ECO:0000256" key="4">
    <source>
        <dbReference type="PROSITE-ProRule" id="PRU00339"/>
    </source>
</evidence>
<dbReference type="STRING" id="760192.Halhy_2070"/>
<sequence length="651" mass="72022">MRYHLILFFVFQLLVQASSAFGQSYTTRTTLSPKLQKQFEKVRAQVDAKAFTEAKTGLNKILQEDPNFIDGIIWLANIHYDEQDYPQAIKSYQAALQLGPDYQPRLYYQLALAQMRADDFAGSIPTWNQFLQREKKNPELIQRAQRNRADAVFAAEAIKNPLPFQPEKLPPSINSPEHAEFLPSLSADGQTMVFSRLVQGQEDFFVSKKKEGIWQTAEPLVELNTPFNEAGHCLSPDGKTLYYTGCNQAKSLGGCDIYVSYYRDSSWTAPANLGAPINSGAWESLPSISAAGRAMIFASDRAGGVGGRDLWLSRQLPDGKWSAPRNLGAKVNTKGDEQAPFLHPDGATLYFMSNGHPGMGGFDLYLTRLDSAGNWSVPQNLGYPINTRANEGALAVSLDGSRAWFSTDMEDTRNAEGIKLGRSDIYSFILPEINRPKMVTFARGKVFDLQTQTPLAAEVEVLELASRKVFYKAKVAEDGTFLVCLPLGQNYALNASFPGYTFYSANFALAEVRSADQAYELSAGLQALPQTSDLVANKDQAPVVLRNVFFETASAALRQESGPELDHLADLLNQNPNLRIQINGHTDNVGTDADNLRLSEQRAKAVYTYLVGKGIAAERLAYKGFGETQPIADNNTEEGRKVNRRTEFVVL</sequence>
<dbReference type="eggNOG" id="COG0457">
    <property type="taxonomic scope" value="Bacteria"/>
</dbReference>
<dbReference type="SUPFAM" id="SSF48452">
    <property type="entry name" value="TPR-like"/>
    <property type="match status" value="1"/>
</dbReference>
<dbReference type="InterPro" id="IPR011659">
    <property type="entry name" value="WD40"/>
</dbReference>
<name>F4KQG6_HALH1</name>
<dbReference type="HOGENOM" id="CLU_014978_1_0_10"/>
<dbReference type="OrthoDB" id="1110381at2"/>
<reference evidence="8 9" key="1">
    <citation type="journal article" date="2011" name="Stand. Genomic Sci.">
        <title>Complete genome sequence of Haliscomenobacter hydrossis type strain (O).</title>
        <authorList>
            <consortium name="US DOE Joint Genome Institute (JGI-PGF)"/>
            <person name="Daligault H."/>
            <person name="Lapidus A."/>
            <person name="Zeytun A."/>
            <person name="Nolan M."/>
            <person name="Lucas S."/>
            <person name="Del Rio T.G."/>
            <person name="Tice H."/>
            <person name="Cheng J.F."/>
            <person name="Tapia R."/>
            <person name="Han C."/>
            <person name="Goodwin L."/>
            <person name="Pitluck S."/>
            <person name="Liolios K."/>
            <person name="Pagani I."/>
            <person name="Ivanova N."/>
            <person name="Huntemann M."/>
            <person name="Mavromatis K."/>
            <person name="Mikhailova N."/>
            <person name="Pati A."/>
            <person name="Chen A."/>
            <person name="Palaniappan K."/>
            <person name="Land M."/>
            <person name="Hauser L."/>
            <person name="Brambilla E.M."/>
            <person name="Rohde M."/>
            <person name="Verbarg S."/>
            <person name="Goker M."/>
            <person name="Bristow J."/>
            <person name="Eisen J.A."/>
            <person name="Markowitz V."/>
            <person name="Hugenholtz P."/>
            <person name="Kyrpides N.C."/>
            <person name="Klenk H.P."/>
            <person name="Woyke T."/>
        </authorList>
    </citation>
    <scope>NUCLEOTIDE SEQUENCE [LARGE SCALE GENOMIC DNA]</scope>
    <source>
        <strain evidence="9">ATCC 27775 / DSM 1100 / LMG 10767 / O</strain>
    </source>
</reference>
<keyword evidence="2 5" id="KW-0472">Membrane</keyword>
<proteinExistence type="predicted"/>
<dbReference type="PROSITE" id="PS51123">
    <property type="entry name" value="OMPA_2"/>
    <property type="match status" value="1"/>
</dbReference>
<dbReference type="PANTHER" id="PTHR30329">
    <property type="entry name" value="STATOR ELEMENT OF FLAGELLAR MOTOR COMPLEX"/>
    <property type="match status" value="1"/>
</dbReference>
<dbReference type="InterPro" id="IPR050330">
    <property type="entry name" value="Bact_OuterMem_StrucFunc"/>
</dbReference>
<dbReference type="Gene3D" id="2.120.10.30">
    <property type="entry name" value="TolB, C-terminal domain"/>
    <property type="match status" value="1"/>
</dbReference>
<dbReference type="InterPro" id="IPR011990">
    <property type="entry name" value="TPR-like_helical_dom_sf"/>
</dbReference>
<keyword evidence="3" id="KW-0998">Cell outer membrane</keyword>
<dbReference type="SUPFAM" id="SSF82171">
    <property type="entry name" value="DPP6 N-terminal domain-like"/>
    <property type="match status" value="1"/>
</dbReference>
<dbReference type="Pfam" id="PF07676">
    <property type="entry name" value="PD40"/>
    <property type="match status" value="4"/>
</dbReference>
<dbReference type="InterPro" id="IPR006690">
    <property type="entry name" value="OMPA-like_CS"/>
</dbReference>
<dbReference type="eggNOG" id="COG0823">
    <property type="taxonomic scope" value="Bacteria"/>
</dbReference>
<dbReference type="Pfam" id="PF00691">
    <property type="entry name" value="OmpA"/>
    <property type="match status" value="1"/>
</dbReference>
<evidence type="ECO:0000256" key="1">
    <source>
        <dbReference type="ARBA" id="ARBA00004442"/>
    </source>
</evidence>
<feature type="repeat" description="TPR" evidence="4">
    <location>
        <begin position="69"/>
        <end position="102"/>
    </location>
</feature>
<dbReference type="SMART" id="SM00028">
    <property type="entry name" value="TPR"/>
    <property type="match status" value="2"/>
</dbReference>
<dbReference type="PANTHER" id="PTHR30329:SF21">
    <property type="entry name" value="LIPOPROTEIN YIAD-RELATED"/>
    <property type="match status" value="1"/>
</dbReference>
<evidence type="ECO:0000313" key="8">
    <source>
        <dbReference type="EMBL" id="AEE49955.1"/>
    </source>
</evidence>
<accession>F4KQG6</accession>
<dbReference type="EMBL" id="CP002691">
    <property type="protein sequence ID" value="AEE49955.1"/>
    <property type="molecule type" value="Genomic_DNA"/>
</dbReference>
<organism evidence="8 9">
    <name type="scientific">Haliscomenobacter hydrossis (strain ATCC 27775 / DSM 1100 / LMG 10767 / O)</name>
    <dbReference type="NCBI Taxonomy" id="760192"/>
    <lineage>
        <taxon>Bacteria</taxon>
        <taxon>Pseudomonadati</taxon>
        <taxon>Bacteroidota</taxon>
        <taxon>Saprospiria</taxon>
        <taxon>Saprospirales</taxon>
        <taxon>Haliscomenobacteraceae</taxon>
        <taxon>Haliscomenobacter</taxon>
    </lineage>
</organism>
<dbReference type="Pfam" id="PF13414">
    <property type="entry name" value="TPR_11"/>
    <property type="match status" value="1"/>
</dbReference>
<dbReference type="InterPro" id="IPR036737">
    <property type="entry name" value="OmpA-like_sf"/>
</dbReference>
<evidence type="ECO:0000313" key="9">
    <source>
        <dbReference type="Proteomes" id="UP000008461"/>
    </source>
</evidence>
<evidence type="ECO:0000256" key="3">
    <source>
        <dbReference type="ARBA" id="ARBA00023237"/>
    </source>
</evidence>
<dbReference type="KEGG" id="hhy:Halhy_2070"/>
<dbReference type="SUPFAM" id="SSF103088">
    <property type="entry name" value="OmpA-like"/>
    <property type="match status" value="1"/>
</dbReference>
<feature type="signal peptide" evidence="6">
    <location>
        <begin position="1"/>
        <end position="22"/>
    </location>
</feature>
<gene>
    <name evidence="8" type="ordered locus">Halhy_2070</name>
</gene>
<dbReference type="eggNOG" id="COG2885">
    <property type="taxonomic scope" value="Bacteria"/>
</dbReference>
<reference key="2">
    <citation type="submission" date="2011-04" db="EMBL/GenBank/DDBJ databases">
        <title>Complete sequence of chromosome of Haliscomenobacter hydrossis DSM 1100.</title>
        <authorList>
            <consortium name="US DOE Joint Genome Institute (JGI-PGF)"/>
            <person name="Lucas S."/>
            <person name="Han J."/>
            <person name="Lapidus A."/>
            <person name="Bruce D."/>
            <person name="Goodwin L."/>
            <person name="Pitluck S."/>
            <person name="Peters L."/>
            <person name="Kyrpides N."/>
            <person name="Mavromatis K."/>
            <person name="Ivanova N."/>
            <person name="Ovchinnikova G."/>
            <person name="Pagani I."/>
            <person name="Daligault H."/>
            <person name="Detter J.C."/>
            <person name="Han C."/>
            <person name="Land M."/>
            <person name="Hauser L."/>
            <person name="Markowitz V."/>
            <person name="Cheng J.-F."/>
            <person name="Hugenholtz P."/>
            <person name="Woyke T."/>
            <person name="Wu D."/>
            <person name="Verbarg S."/>
            <person name="Frueling A."/>
            <person name="Brambilla E."/>
            <person name="Klenk H.-P."/>
            <person name="Eisen J.A."/>
        </authorList>
    </citation>
    <scope>NUCLEOTIDE SEQUENCE</scope>
    <source>
        <strain>DSM 1100</strain>
    </source>
</reference>
<dbReference type="CDD" id="cd07185">
    <property type="entry name" value="OmpA_C-like"/>
    <property type="match status" value="1"/>
</dbReference>
<dbReference type="PRINTS" id="PR01021">
    <property type="entry name" value="OMPADOMAIN"/>
</dbReference>
<dbReference type="InterPro" id="IPR006665">
    <property type="entry name" value="OmpA-like"/>
</dbReference>
<protein>
    <submittedName>
        <fullName evidence="8">OmpA/MotB domain protein</fullName>
    </submittedName>
</protein>